<organism evidence="1 2">
    <name type="scientific">Hesseltinella vesiculosa</name>
    <dbReference type="NCBI Taxonomy" id="101127"/>
    <lineage>
        <taxon>Eukaryota</taxon>
        <taxon>Fungi</taxon>
        <taxon>Fungi incertae sedis</taxon>
        <taxon>Mucoromycota</taxon>
        <taxon>Mucoromycotina</taxon>
        <taxon>Mucoromycetes</taxon>
        <taxon>Mucorales</taxon>
        <taxon>Cunninghamellaceae</taxon>
        <taxon>Hesseltinella</taxon>
    </lineage>
</organism>
<dbReference type="AlphaFoldDB" id="A0A1X2GSY2"/>
<reference evidence="1 2" key="1">
    <citation type="submission" date="2016-07" db="EMBL/GenBank/DDBJ databases">
        <title>Pervasive Adenine N6-methylation of Active Genes in Fungi.</title>
        <authorList>
            <consortium name="DOE Joint Genome Institute"/>
            <person name="Mondo S.J."/>
            <person name="Dannebaum R.O."/>
            <person name="Kuo R.C."/>
            <person name="Labutti K."/>
            <person name="Haridas S."/>
            <person name="Kuo A."/>
            <person name="Salamov A."/>
            <person name="Ahrendt S.R."/>
            <person name="Lipzen A."/>
            <person name="Sullivan W."/>
            <person name="Andreopoulos W.B."/>
            <person name="Clum A."/>
            <person name="Lindquist E."/>
            <person name="Daum C."/>
            <person name="Ramamoorthy G.K."/>
            <person name="Gryganskyi A."/>
            <person name="Culley D."/>
            <person name="Magnuson J.K."/>
            <person name="James T.Y."/>
            <person name="O'Malley M.A."/>
            <person name="Stajich J.E."/>
            <person name="Spatafora J.W."/>
            <person name="Visel A."/>
            <person name="Grigoriev I.V."/>
        </authorList>
    </citation>
    <scope>NUCLEOTIDE SEQUENCE [LARGE SCALE GENOMIC DNA]</scope>
    <source>
        <strain evidence="1 2">NRRL 3301</strain>
    </source>
</reference>
<comment type="caution">
    <text evidence="1">The sequence shown here is derived from an EMBL/GenBank/DDBJ whole genome shotgun (WGS) entry which is preliminary data.</text>
</comment>
<gene>
    <name evidence="1" type="ORF">DM01DRAFT_3769</name>
</gene>
<proteinExistence type="predicted"/>
<dbReference type="EMBL" id="MCGT01000004">
    <property type="protein sequence ID" value="ORX60597.1"/>
    <property type="molecule type" value="Genomic_DNA"/>
</dbReference>
<dbReference type="Proteomes" id="UP000242146">
    <property type="component" value="Unassembled WGS sequence"/>
</dbReference>
<name>A0A1X2GSY2_9FUNG</name>
<keyword evidence="2" id="KW-1185">Reference proteome</keyword>
<evidence type="ECO:0000313" key="2">
    <source>
        <dbReference type="Proteomes" id="UP000242146"/>
    </source>
</evidence>
<accession>A0A1X2GSY2</accession>
<sequence>MTDPRLIAGHHQDQSHLQGFSFGAVVVKNCQPDEPKNPQLYHGCVDCRSQGTAPPYCCCMDAKPRLPRSLEWVFCRKTTKTGLEKRCCHAG</sequence>
<protein>
    <submittedName>
        <fullName evidence="1">Uncharacterized protein</fullName>
    </submittedName>
</protein>
<evidence type="ECO:0000313" key="1">
    <source>
        <dbReference type="EMBL" id="ORX60597.1"/>
    </source>
</evidence>